<name>A0A6U2FDA2_HEMAN</name>
<sequence length="712" mass="79746">MAALGISDFLDRRFESVLSTRDHRFEATSLGGIVFSTMPISSALTRRPFQLFLLASAAALLVAGVRGALLFRDSTGGLAFGPYEHYRFTTILTRNRTHGPLVTTPGLSEFGVLGRDSCPPDGSIGPDRTIPPPVMEFAGASVVATYPGGIGMNGWYIHTATREGTEGMDPAYFIVTGTNDAFDLGDGSCALPQHSRGGRWWEGTLEAETEWCGAKWRLVGAPQWRYNTQGVLWDFLRVPVELSKARGKEGLESFWLKPPWYHFHLYWVIPNIAVGLGFTISVLVALLSSFQSTNKSKYLLPPPHFVLTFFLSITAFSVTLHAILTASDSAWTLAYESAATGFALWFIPPIGLVQGYSGPFRGIVLVLLGTYALLENAFWAALCFYYWQDPAARFSAGGLLGLILFLMTLVVRMAAVWSSHKMLKADQRVYDAVWQSMWGNEESRAKMIDISNTVKYSFRDAPNQCRQFNRLQLGLNASEAPADLPHGTRPEIASDMPIHPLFTDLRHFTLPNTRDFRSPITSCNQLFCQAAIVNLLFRDRLKEWADASYGLFREIRDADAEQERPLVKWRAVKNDPKKASRVYFTPMKRHRRCLEKLLRSYSNDPSRLLDIARGCIVFETFDHLHLCIKTIAADDNVVVERIKNRMSPDYDSARTAGYRDVCINLRIVNRPAQALGVELHACELQLLHRDYAALNSDDGHMRYMQARNASGT</sequence>
<dbReference type="EMBL" id="HBFX01054922">
    <property type="protein sequence ID" value="CAD8982055.1"/>
    <property type="molecule type" value="Transcribed_RNA"/>
</dbReference>
<keyword evidence="1" id="KW-1133">Transmembrane helix</keyword>
<accession>A0A6U2FDA2</accession>
<organism evidence="2">
    <name type="scientific">Hemiselmis andersenii</name>
    <name type="common">Cryptophyte alga</name>
    <dbReference type="NCBI Taxonomy" id="464988"/>
    <lineage>
        <taxon>Eukaryota</taxon>
        <taxon>Cryptophyceae</taxon>
        <taxon>Cryptomonadales</taxon>
        <taxon>Hemiselmidaceae</taxon>
        <taxon>Hemiselmis</taxon>
    </lineage>
</organism>
<keyword evidence="1" id="KW-0812">Transmembrane</keyword>
<gene>
    <name evidence="2" type="ORF">HAND00432_LOCUS33065</name>
</gene>
<keyword evidence="1" id="KW-0472">Membrane</keyword>
<proteinExistence type="predicted"/>
<feature type="transmembrane region" description="Helical" evidence="1">
    <location>
        <begin position="364"/>
        <end position="387"/>
    </location>
</feature>
<feature type="transmembrane region" description="Helical" evidence="1">
    <location>
        <begin position="399"/>
        <end position="418"/>
    </location>
</feature>
<evidence type="ECO:0008006" key="3">
    <source>
        <dbReference type="Google" id="ProtNLM"/>
    </source>
</evidence>
<dbReference type="AlphaFoldDB" id="A0A6U2FDA2"/>
<reference evidence="2" key="1">
    <citation type="submission" date="2021-01" db="EMBL/GenBank/DDBJ databases">
        <authorList>
            <person name="Corre E."/>
            <person name="Pelletier E."/>
            <person name="Niang G."/>
            <person name="Scheremetjew M."/>
            <person name="Finn R."/>
            <person name="Kale V."/>
            <person name="Holt S."/>
            <person name="Cochrane G."/>
            <person name="Meng A."/>
            <person name="Brown T."/>
            <person name="Cohen L."/>
        </authorList>
    </citation>
    <scope>NUCLEOTIDE SEQUENCE</scope>
    <source>
        <strain evidence="2">CCMP644</strain>
    </source>
</reference>
<evidence type="ECO:0000313" key="2">
    <source>
        <dbReference type="EMBL" id="CAD8982055.1"/>
    </source>
</evidence>
<evidence type="ECO:0000256" key="1">
    <source>
        <dbReference type="SAM" id="Phobius"/>
    </source>
</evidence>
<protein>
    <recommendedName>
        <fullName evidence="3">RelA/SpoT domain-containing protein</fullName>
    </recommendedName>
</protein>
<feature type="transmembrane region" description="Helical" evidence="1">
    <location>
        <begin position="299"/>
        <end position="324"/>
    </location>
</feature>
<feature type="transmembrane region" description="Helical" evidence="1">
    <location>
        <begin position="51"/>
        <end position="71"/>
    </location>
</feature>
<feature type="transmembrane region" description="Helical" evidence="1">
    <location>
        <begin position="265"/>
        <end position="287"/>
    </location>
</feature>
<feature type="transmembrane region" description="Helical" evidence="1">
    <location>
        <begin position="330"/>
        <end position="352"/>
    </location>
</feature>